<comment type="caution">
    <text evidence="1">The sequence shown here is derived from an EMBL/GenBank/DDBJ whole genome shotgun (WGS) entry which is preliminary data.</text>
</comment>
<reference evidence="1 2" key="1">
    <citation type="submission" date="2023-07" db="EMBL/GenBank/DDBJ databases">
        <title>Genomic Encyclopedia of Type Strains, Phase IV (KMG-IV): sequencing the most valuable type-strain genomes for metagenomic binning, comparative biology and taxonomic classification.</title>
        <authorList>
            <person name="Goeker M."/>
        </authorList>
    </citation>
    <scope>NUCLEOTIDE SEQUENCE [LARGE SCALE GENOMIC DNA]</scope>
    <source>
        <strain evidence="1 2">DSM 23837</strain>
    </source>
</reference>
<proteinExistence type="predicted"/>
<keyword evidence="2" id="KW-1185">Reference proteome</keyword>
<gene>
    <name evidence="1" type="ORF">J2S08_003254</name>
</gene>
<organism evidence="1 2">
    <name type="scientific">Bacillus chungangensis</name>
    <dbReference type="NCBI Taxonomy" id="587633"/>
    <lineage>
        <taxon>Bacteria</taxon>
        <taxon>Bacillati</taxon>
        <taxon>Bacillota</taxon>
        <taxon>Bacilli</taxon>
        <taxon>Bacillales</taxon>
        <taxon>Bacillaceae</taxon>
        <taxon>Bacillus</taxon>
    </lineage>
</organism>
<protein>
    <submittedName>
        <fullName evidence="1">Uncharacterized protein</fullName>
    </submittedName>
</protein>
<name>A0ABT9WX95_9BACI</name>
<dbReference type="Proteomes" id="UP001223586">
    <property type="component" value="Unassembled WGS sequence"/>
</dbReference>
<sequence length="58" mass="7036">MTERHRNSKVIFPAFFEHPLIKLNFLPRTMRIDNNHPDVEEIFSFLHRIGFLSNENRL</sequence>
<evidence type="ECO:0000313" key="2">
    <source>
        <dbReference type="Proteomes" id="UP001223586"/>
    </source>
</evidence>
<accession>A0ABT9WX95</accession>
<dbReference type="EMBL" id="JAUSTT010000021">
    <property type="protein sequence ID" value="MDQ0177375.1"/>
    <property type="molecule type" value="Genomic_DNA"/>
</dbReference>
<evidence type="ECO:0000313" key="1">
    <source>
        <dbReference type="EMBL" id="MDQ0177375.1"/>
    </source>
</evidence>